<feature type="coiled-coil region" evidence="11">
    <location>
        <begin position="901"/>
        <end position="991"/>
    </location>
</feature>
<dbReference type="Gene3D" id="3.40.50.300">
    <property type="entry name" value="P-loop containing nucleotide triphosphate hydrolases"/>
    <property type="match status" value="4"/>
</dbReference>
<dbReference type="GO" id="GO:0005524">
    <property type="term" value="F:ATP binding"/>
    <property type="evidence" value="ECO:0007669"/>
    <property type="project" value="UniProtKB-KW"/>
</dbReference>
<dbReference type="GO" id="GO:0007018">
    <property type="term" value="P:microtubule-based movement"/>
    <property type="evidence" value="ECO:0007669"/>
    <property type="project" value="InterPro"/>
</dbReference>
<dbReference type="GO" id="GO:0008569">
    <property type="term" value="F:minus-end-directed microtubule motor activity"/>
    <property type="evidence" value="ECO:0007669"/>
    <property type="project" value="InterPro"/>
</dbReference>
<dbReference type="Pfam" id="PF12781">
    <property type="entry name" value="AAA_9"/>
    <property type="match status" value="1"/>
</dbReference>
<evidence type="ECO:0000256" key="3">
    <source>
        <dbReference type="ARBA" id="ARBA00022490"/>
    </source>
</evidence>
<dbReference type="InterPro" id="IPR043160">
    <property type="entry name" value="Dynein_C_barrel"/>
</dbReference>
<evidence type="ECO:0000256" key="9">
    <source>
        <dbReference type="ARBA" id="ARBA00023175"/>
    </source>
</evidence>
<dbReference type="FunFam" id="1.20.920.20:FF:000002">
    <property type="entry name" value="Cytoplasmic dynein 1 heavy chain"/>
    <property type="match status" value="1"/>
</dbReference>
<dbReference type="InterPro" id="IPR027417">
    <property type="entry name" value="P-loop_NTPase"/>
</dbReference>
<evidence type="ECO:0000256" key="7">
    <source>
        <dbReference type="ARBA" id="ARBA00023017"/>
    </source>
</evidence>
<dbReference type="EMBL" id="MIGC01004507">
    <property type="protein sequence ID" value="PHJ17985.1"/>
    <property type="molecule type" value="Genomic_DNA"/>
</dbReference>
<feature type="region of interest" description="Disordered" evidence="12">
    <location>
        <begin position="2035"/>
        <end position="2062"/>
    </location>
</feature>
<feature type="compositionally biased region" description="Gly residues" evidence="12">
    <location>
        <begin position="593"/>
        <end position="610"/>
    </location>
</feature>
<dbReference type="Gene3D" id="1.10.8.720">
    <property type="entry name" value="Region D6 of dynein motor"/>
    <property type="match status" value="1"/>
</dbReference>
<reference evidence="20 21" key="1">
    <citation type="journal article" date="2017" name="Int. J. Parasitol.">
        <title>The genome of the protozoan parasite Cystoisospora suis and a reverse vaccinology approach to identify vaccine candidates.</title>
        <authorList>
            <person name="Palmieri N."/>
            <person name="Shrestha A."/>
            <person name="Ruttkowski B."/>
            <person name="Beck T."/>
            <person name="Vogl C."/>
            <person name="Tomley F."/>
            <person name="Blake D.P."/>
            <person name="Joachim A."/>
        </authorList>
    </citation>
    <scope>NUCLEOTIDE SEQUENCE [LARGE SCALE GENOMIC DNA]</scope>
    <source>
        <strain evidence="20 21">Wien I</strain>
    </source>
</reference>
<feature type="coiled-coil region" evidence="11">
    <location>
        <begin position="697"/>
        <end position="756"/>
    </location>
</feature>
<dbReference type="GO" id="GO:0005938">
    <property type="term" value="C:cell cortex"/>
    <property type="evidence" value="ECO:0007669"/>
    <property type="project" value="TreeGrafter"/>
</dbReference>
<evidence type="ECO:0000256" key="8">
    <source>
        <dbReference type="ARBA" id="ARBA00023054"/>
    </source>
</evidence>
<evidence type="ECO:0000256" key="10">
    <source>
        <dbReference type="ARBA" id="ARBA00023212"/>
    </source>
</evidence>
<proteinExistence type="inferred from homology"/>
<feature type="domain" description="Dynein heavy chain coiled coil stalk" evidence="14">
    <location>
        <begin position="690"/>
        <end position="1023"/>
    </location>
</feature>
<evidence type="ECO:0000259" key="19">
    <source>
        <dbReference type="Pfam" id="PF22597"/>
    </source>
</evidence>
<dbReference type="Gene3D" id="1.20.1270.280">
    <property type="match status" value="1"/>
</dbReference>
<keyword evidence="7" id="KW-0243">Dynein</keyword>
<evidence type="ECO:0000259" key="18">
    <source>
        <dbReference type="Pfam" id="PF18199"/>
    </source>
</evidence>
<evidence type="ECO:0000256" key="6">
    <source>
        <dbReference type="ARBA" id="ARBA00022840"/>
    </source>
</evidence>
<dbReference type="Pfam" id="PF12780">
    <property type="entry name" value="AAA_8"/>
    <property type="match status" value="1"/>
</dbReference>
<dbReference type="OrthoDB" id="424310at2759"/>
<dbReference type="Gene3D" id="6.10.140.1060">
    <property type="match status" value="1"/>
</dbReference>
<dbReference type="FunFam" id="3.40.50.300:FF:000122">
    <property type="entry name" value="Cytoplasmic dynein 1 heavy chain"/>
    <property type="match status" value="1"/>
</dbReference>
<dbReference type="GO" id="GO:0007097">
    <property type="term" value="P:nuclear migration"/>
    <property type="evidence" value="ECO:0007669"/>
    <property type="project" value="TreeGrafter"/>
</dbReference>
<dbReference type="InterPro" id="IPR026983">
    <property type="entry name" value="DHC"/>
</dbReference>
<dbReference type="Proteomes" id="UP000221165">
    <property type="component" value="Unassembled WGS sequence"/>
</dbReference>
<gene>
    <name evidence="20" type="ORF">CSUI_008181</name>
</gene>
<feature type="domain" description="Dynein heavy chain region D6 P-loop" evidence="13">
    <location>
        <begin position="1621"/>
        <end position="1730"/>
    </location>
</feature>
<organism evidence="20 21">
    <name type="scientific">Cystoisospora suis</name>
    <dbReference type="NCBI Taxonomy" id="483139"/>
    <lineage>
        <taxon>Eukaryota</taxon>
        <taxon>Sar</taxon>
        <taxon>Alveolata</taxon>
        <taxon>Apicomplexa</taxon>
        <taxon>Conoidasida</taxon>
        <taxon>Coccidia</taxon>
        <taxon>Eucoccidiorida</taxon>
        <taxon>Eimeriorina</taxon>
        <taxon>Sarcocystidae</taxon>
        <taxon>Cystoisospora</taxon>
    </lineage>
</organism>
<evidence type="ECO:0000256" key="5">
    <source>
        <dbReference type="ARBA" id="ARBA00022741"/>
    </source>
</evidence>
<feature type="domain" description="Dynein heavy chain ATP-binding dynein motor region" evidence="16">
    <location>
        <begin position="1053"/>
        <end position="1273"/>
    </location>
</feature>
<dbReference type="InterPro" id="IPR042219">
    <property type="entry name" value="AAA_lid_11_sf"/>
</dbReference>
<evidence type="ECO:0000259" key="17">
    <source>
        <dbReference type="Pfam" id="PF18198"/>
    </source>
</evidence>
<dbReference type="PANTHER" id="PTHR10676:SF314">
    <property type="entry name" value="CYTOPLASMIC DYNEIN 1 HEAVY CHAIN 1"/>
    <property type="match status" value="1"/>
</dbReference>
<keyword evidence="8 11" id="KW-0175">Coiled coil</keyword>
<keyword evidence="3" id="KW-0963">Cytoplasm</keyword>
<dbReference type="Gene3D" id="1.20.920.20">
    <property type="match status" value="1"/>
</dbReference>
<feature type="domain" description="Dynein heavy chain AAA module D4" evidence="15">
    <location>
        <begin position="362"/>
        <end position="565"/>
    </location>
</feature>
<comment type="subcellular location">
    <subcellularLocation>
        <location evidence="1">Cytoplasm</location>
        <location evidence="1">Cytoskeleton</location>
    </subcellularLocation>
</comment>
<evidence type="ECO:0000256" key="1">
    <source>
        <dbReference type="ARBA" id="ARBA00004245"/>
    </source>
</evidence>
<dbReference type="InterPro" id="IPR024317">
    <property type="entry name" value="Dynein_heavy_chain_D4_dom"/>
</dbReference>
<dbReference type="Gene3D" id="3.10.490.20">
    <property type="match status" value="1"/>
</dbReference>
<dbReference type="Gene3D" id="1.10.8.1220">
    <property type="match status" value="1"/>
</dbReference>
<dbReference type="GO" id="GO:0005868">
    <property type="term" value="C:cytoplasmic dynein complex"/>
    <property type="evidence" value="ECO:0007669"/>
    <property type="project" value="TreeGrafter"/>
</dbReference>
<dbReference type="InterPro" id="IPR041228">
    <property type="entry name" value="Dynein_C"/>
</dbReference>
<name>A0A2C6KN96_9APIC</name>
<feature type="region of interest" description="Disordered" evidence="12">
    <location>
        <begin position="589"/>
        <end position="624"/>
    </location>
</feature>
<dbReference type="GO" id="GO:0051959">
    <property type="term" value="F:dynein light intermediate chain binding"/>
    <property type="evidence" value="ECO:0007669"/>
    <property type="project" value="InterPro"/>
</dbReference>
<dbReference type="Pfam" id="PF12775">
    <property type="entry name" value="AAA_7"/>
    <property type="match status" value="1"/>
</dbReference>
<keyword evidence="6" id="KW-0067">ATP-binding</keyword>
<dbReference type="InterPro" id="IPR004273">
    <property type="entry name" value="Dynein_heavy_D6_P-loop"/>
</dbReference>
<feature type="domain" description="Dynein 2 heavy chain 1 cytoplasmic ATPase lid" evidence="19">
    <location>
        <begin position="158"/>
        <end position="219"/>
    </location>
</feature>
<evidence type="ECO:0000256" key="11">
    <source>
        <dbReference type="SAM" id="Coils"/>
    </source>
</evidence>
<feature type="coiled-coil region" evidence="11">
    <location>
        <begin position="1256"/>
        <end position="1290"/>
    </location>
</feature>
<keyword evidence="9" id="KW-0505">Motor protein</keyword>
<dbReference type="InterPro" id="IPR024743">
    <property type="entry name" value="Dynein_HC_stalk"/>
</dbReference>
<dbReference type="RefSeq" id="XP_067919697.1">
    <property type="nucleotide sequence ID" value="XM_068068317.1"/>
</dbReference>
<dbReference type="Pfam" id="PF18199">
    <property type="entry name" value="Dynein_C"/>
    <property type="match status" value="1"/>
</dbReference>
<accession>A0A2C6KN96</accession>
<dbReference type="GO" id="GO:0031122">
    <property type="term" value="P:cytoplasmic microtubule organization"/>
    <property type="evidence" value="ECO:0007669"/>
    <property type="project" value="TreeGrafter"/>
</dbReference>
<feature type="region of interest" description="Disordered" evidence="12">
    <location>
        <begin position="1413"/>
        <end position="1464"/>
    </location>
</feature>
<dbReference type="GO" id="GO:0007052">
    <property type="term" value="P:mitotic spindle organization"/>
    <property type="evidence" value="ECO:0007669"/>
    <property type="project" value="TreeGrafter"/>
</dbReference>
<dbReference type="SUPFAM" id="SSF52540">
    <property type="entry name" value="P-loop containing nucleoside triphosphate hydrolases"/>
    <property type="match status" value="2"/>
</dbReference>
<dbReference type="Pfam" id="PF03028">
    <property type="entry name" value="Dynein_heavy"/>
    <property type="match status" value="1"/>
</dbReference>
<feature type="domain" description="Dynein heavy chain C-terminal" evidence="18">
    <location>
        <begin position="2062"/>
        <end position="2358"/>
    </location>
</feature>
<evidence type="ECO:0000256" key="12">
    <source>
        <dbReference type="SAM" id="MobiDB-lite"/>
    </source>
</evidence>
<evidence type="ECO:0000259" key="14">
    <source>
        <dbReference type="Pfam" id="PF12777"/>
    </source>
</evidence>
<evidence type="ECO:0000259" key="13">
    <source>
        <dbReference type="Pfam" id="PF03028"/>
    </source>
</evidence>
<dbReference type="GO" id="GO:0045505">
    <property type="term" value="F:dynein intermediate chain binding"/>
    <property type="evidence" value="ECO:0007669"/>
    <property type="project" value="InterPro"/>
</dbReference>
<dbReference type="InterPro" id="IPR035706">
    <property type="entry name" value="AAA_9"/>
</dbReference>
<dbReference type="PANTHER" id="PTHR10676">
    <property type="entry name" value="DYNEIN HEAVY CHAIN FAMILY PROTEIN"/>
    <property type="match status" value="1"/>
</dbReference>
<dbReference type="VEuPathDB" id="ToxoDB:CSUI_008181"/>
<evidence type="ECO:0000313" key="20">
    <source>
        <dbReference type="EMBL" id="PHJ17985.1"/>
    </source>
</evidence>
<keyword evidence="21" id="KW-1185">Reference proteome</keyword>
<feature type="region of interest" description="Disordered" evidence="12">
    <location>
        <begin position="1760"/>
        <end position="1781"/>
    </location>
</feature>
<protein>
    <submittedName>
        <fullName evidence="20">Dynein heavy chain</fullName>
    </submittedName>
</protein>
<dbReference type="GO" id="GO:0005881">
    <property type="term" value="C:cytoplasmic microtubule"/>
    <property type="evidence" value="ECO:0007669"/>
    <property type="project" value="TreeGrafter"/>
</dbReference>
<keyword evidence="4" id="KW-0493">Microtubule</keyword>
<evidence type="ECO:0000256" key="4">
    <source>
        <dbReference type="ARBA" id="ARBA00022701"/>
    </source>
</evidence>
<keyword evidence="10" id="KW-0206">Cytoskeleton</keyword>
<dbReference type="InterPro" id="IPR054354">
    <property type="entry name" value="DYNC2H1-like_lid"/>
</dbReference>
<dbReference type="GeneID" id="94431528"/>
<feature type="domain" description="Dynein heavy chain AAA lid" evidence="17">
    <location>
        <begin position="1792"/>
        <end position="1920"/>
    </location>
</feature>
<sequence>MTLTAVLKERTDFDIAFLNFSSGTTPQVLLKTFDQYCEFNKSPNGTVVMRPTQPGKKLIVFCDECNLPMPDRYGTQSVITFIREITEAGGFWRLMPQLAQGGGPWVWVKVERVQFAGACNPPTDAGRHPMTDRFLRFCPLLFVDFPGKESLRQIYGTFNRAMLRSFPKLRHHAESLTDCMVDFYDEFSKSFTVDMQPHYIYSPRELTRWKLAMAEALEGGKPSDEGVLQKSGTKSFNTTAGAGGVWGDTFGVGTPETVGMDVGRMEPEDVDEKMMIRIYIHEGLRIFSDRLVHERERKKTDQMIDQITLRHFAAVSDSSVLQRPIIFTSLVTKRYEEVTREELRALLQGKLRVFNEEVFNVQLVFFDEVLDHVTRIDRVLRQPLGHLLLVGASGAGKTILTRFVSWIDGLSIFQIKAGRNYNTATFEQDLRVVMKRAGIKEEKIAFILDESNALGPAFLERMNALLASGEVPGLFEGDEYTALINECKAAYGAGEYLASNESSEIFSRFTRQVQRNLHIIFTMNPANPDFYNRQATSPALFNRCVIDWFGEWNEKAMLEVAKAFTLPLSLPPEGFDDITKGAAGTAGVTPLSIGGGGEEGGSGRGGGGADGTDDTQSAAPLDPEDEDRRMRLATSIVAFHAAVALSNKSLQRAGKKSNWMTPRDFLDFLHHFVNLVGEKGDATGEQQRHLHAGLQTLKVAEEQVAEMRSKLTEKEAVLQEKNEEAEQKMQQMVQQQAEAEEKKRGAEQLARKLDEQTGVIDERREVVQQQLAEVEPLLQEAAEAVTNIPKKSLDELKSMANPPAMAKIAVEAVAVLITDAGDKPLTWEDARKVLKNQDFIKQVVNFDCSGVSQTTRRRIQTKFINGGEWDLEKINRASKAAGPLAKWVESSVAFVTISEQVDPLQKEIEVLEREALENKEELLKQQELISQLEVKLQQYKKDYAQLISQVQIIQREMEDVQKRCGRSMSLLENLGSEKERWSEQSEVLQQAAFTFIGDSLLAAAFCAYLGFFEYAHRQRLLEEWQDILTLERVRYRSDLSYVDFLSIPSERLHWIACGLPPDDLSIQNAIILKRFLRYPLVIDPAGQAMNYLSQLMAAKKLTKTSFTDQNFLKILESSLRFGTTMLIQDVEKVDPILNSVLNKETHKLGGRVLITVGDAEIDLSPAFLMFLATRDPTAQFTPDLCSRVTIVNFTLTPSSLVNQCLNLILKSERPDVDKRRSDMLRLQGEFKVKIRELEDGLLQALSNVKGSSILDDDAVLATMENLKNQAAEVQREAARTEEVMNEVEQTSQMYMTWALAAGRIYFTLLNLSTVSFLYQYDLRFFFNILSDTLRSPRLDTVTGRDDYEGRLNLLLEELFSMTYQRLAPGLRHTDRLVVALEMAHIRAEIDLKTSISSPEFQLLLEGSILKGSASSSSSGDSPGGDLQDSNVIKARDDENSPEDDLLQGEGGGKKKGSRQREKEWREDLDGHVNIEQIKALQKLSLLPAFSNLESVMSQNKSQFIAMVTSNEPEKAIPTACSFKDDSSANNQEEDEEEKTDGGNDSEGVGGLSKTFGVGGRMSKLKWLRKLRELLLIKALRSDRVTLLLASLVESVLGEGFLDVPELTQSHFYDIIEHQASPSIPIALVSAPGFDPSSKITTLASAYKRQVTSIAMGSKEGFLLAEKAISQASRQGHWVLFKNVHLSTKWLQDLEKQLYRMQGTHPSFRIFLTMEFSPKIPLNVMRLSLTFVFEPPSGVKASLLRSYAMMNAVSSAAASSSSSAGKKGAIGNHKGDEDQSLTVERPPLMARTRLQFLLAFLHAIVLERRRYSPVGWCKQYEFSDADQVCALKIINSWIDAVASIGGGGGLMAEVIAPERLPWNAIRTLIKQVCYGGRLDNPVDQKILGSLVDHLFQPSAFDASFALNIMAEPEVERLNANSDTSDASSSSSADHLPLILQAPDLHKHATAYEAWADQLSSVDSPTWLGFSSHAERLLASRQSLSAIGSWSALHLRGNEEAHDFQAIISKKAKAPSSGGGGAAKAVVRGGIEKLTQQLSRQMSTESHHHQHGPAAASGEGEGGGSSWLTDLLPGVNAIIDMLPDEVPEMKRTEDTVRDPMFRCFERETTVARKLLASIHDSLSQLVLVCKGEMKLTNALRDLAQHISSSQVPAEWRRVYTSAPQLKLAEWIEDFSRRLKHLMLVATSFKSTRGLDSQERLKDLRASLVRQSDGGNLTQRRVWLGGLLYPSAYLTATRQAVAQAKGWSLDDLAMEVTVGVNEPEDDQSFVMTGITIEGAAWDPDMKCLSLTESLTASLPPVAMRWWHKDEGPKVTFPDKTPLDIPLFLNHARTELVTFCKLPFPRNVQSDVWVQRGTSLFLWSDL</sequence>
<dbReference type="Pfam" id="PF22597">
    <property type="entry name" value="DYN_lid"/>
    <property type="match status" value="1"/>
</dbReference>
<evidence type="ECO:0000313" key="21">
    <source>
        <dbReference type="Proteomes" id="UP000221165"/>
    </source>
</evidence>
<dbReference type="CDD" id="cd00009">
    <property type="entry name" value="AAA"/>
    <property type="match status" value="1"/>
</dbReference>
<dbReference type="FunFam" id="3.40.50.300:FF:000373">
    <property type="entry name" value="Cytoplasmic dynein heavy chain 2"/>
    <property type="match status" value="1"/>
</dbReference>
<keyword evidence="5" id="KW-0547">Nucleotide-binding</keyword>
<dbReference type="FunFam" id="3.10.490.20:FF:000004">
    <property type="entry name" value="Cytoplasmic dynein heavy chain 2"/>
    <property type="match status" value="1"/>
</dbReference>
<evidence type="ECO:0000259" key="16">
    <source>
        <dbReference type="Pfam" id="PF12781"/>
    </source>
</evidence>
<feature type="compositionally biased region" description="Low complexity" evidence="12">
    <location>
        <begin position="1413"/>
        <end position="1424"/>
    </location>
</feature>
<dbReference type="InterPro" id="IPR041658">
    <property type="entry name" value="AAA_lid_11"/>
</dbReference>
<evidence type="ECO:0000256" key="2">
    <source>
        <dbReference type="ARBA" id="ARBA00008887"/>
    </source>
</evidence>
<feature type="region of interest" description="Disordered" evidence="12">
    <location>
        <begin position="1519"/>
        <end position="1552"/>
    </location>
</feature>
<dbReference type="Pfam" id="PF12777">
    <property type="entry name" value="MT"/>
    <property type="match status" value="1"/>
</dbReference>
<dbReference type="Pfam" id="PF18198">
    <property type="entry name" value="AAA_lid_11"/>
    <property type="match status" value="1"/>
</dbReference>
<dbReference type="Gene3D" id="1.20.920.30">
    <property type="match status" value="1"/>
</dbReference>
<comment type="caution">
    <text evidence="20">The sequence shown here is derived from an EMBL/GenBank/DDBJ whole genome shotgun (WGS) entry which is preliminary data.</text>
</comment>
<evidence type="ECO:0000259" key="15">
    <source>
        <dbReference type="Pfam" id="PF12780"/>
    </source>
</evidence>
<comment type="similarity">
    <text evidence="2">Belongs to the dynein heavy chain family.</text>
</comment>